<proteinExistence type="inferred from homology"/>
<sequence>MDLMGNQRFVSTYKYMREQRLPRYQESNMPNRITVAPALNRKGLYWYLNHGGLELNALSQSGFGYMEEKDYEHEAAITNEDPNNLDIANTRHGSNKHYIKDDSYDWNKALSQKAFAREKKTHTGKSDYIAKYSYDTWEEETAIDETAPERLCNPPDAIKAADENVQVPDFKLDSIIILFRHGDRGPLTHVGSRNVSHINCSTDNVEVHNLFKFSTETLPKLPGYSQFIGPFHTFPKVPPSSQCNLGQLTQLGFAQIFALGRLIRSTYRTTLFNQNHFNLNNNFATSSVMKDASESIPIKLISYSTRYRRTFQSLLAFLYGLVGPKYLTQSTSIRESQSITFCFNDCTCRAVDRLKKSAMLKYKPGQSDKQAMIQLVDHLNSILHEDFKKTGTALLDSLLVYFCHQIKLPCHQSKHKSSKNSWFKSLRNLSSSSHSESKSCVRPEEIARLMKYIEIESGGLKKITQNRKYYLLSSYGLMREVVNLALKMISAAAPPNSPHFHGAQAAYQQASSLLSSSIMGNNYYPSIKSALGKTRVAVFSGHDTTLQIITGALGIFEGHPDIHLPPYGSRLIFEFYRKTNVPPNSPRKHYFRAIYNGIAVTHLISFCKHSLVKSSKVEGKTTQHFGTKTSASEENFTSAQFCPMESLVRFLHDHYFEAFGNATNFRDACHFV</sequence>
<keyword evidence="8" id="KW-1185">Reference proteome</keyword>
<dbReference type="Pfam" id="PF00328">
    <property type="entry name" value="His_Phos_2"/>
    <property type="match status" value="1"/>
</dbReference>
<name>A0ABP1QAA9_9HEXA</name>
<evidence type="ECO:0000256" key="3">
    <source>
        <dbReference type="ARBA" id="ARBA00022801"/>
    </source>
</evidence>
<reference evidence="7 8" key="1">
    <citation type="submission" date="2024-08" db="EMBL/GenBank/DDBJ databases">
        <authorList>
            <person name="Cucini C."/>
            <person name="Frati F."/>
        </authorList>
    </citation>
    <scope>NUCLEOTIDE SEQUENCE [LARGE SCALE GENOMIC DNA]</scope>
</reference>
<dbReference type="EMBL" id="CAXLJM020000027">
    <property type="protein sequence ID" value="CAL8095321.1"/>
    <property type="molecule type" value="Genomic_DNA"/>
</dbReference>
<dbReference type="InterPro" id="IPR029033">
    <property type="entry name" value="His_PPase_superfam"/>
</dbReference>
<evidence type="ECO:0000313" key="8">
    <source>
        <dbReference type="Proteomes" id="UP001642540"/>
    </source>
</evidence>
<evidence type="ECO:0000256" key="4">
    <source>
        <dbReference type="ARBA" id="ARBA00036311"/>
    </source>
</evidence>
<protein>
    <recommendedName>
        <fullName evidence="5">2-phosphoxylose phosphatase 1</fullName>
    </recommendedName>
    <alternativeName>
        <fullName evidence="6">Acid phosphatase-like protein 2</fullName>
    </alternativeName>
</protein>
<dbReference type="PANTHER" id="PTHR11567:SF110">
    <property type="entry name" value="2-PHOSPHOXYLOSE PHOSPHATASE 1"/>
    <property type="match status" value="1"/>
</dbReference>
<dbReference type="PANTHER" id="PTHR11567">
    <property type="entry name" value="ACID PHOSPHATASE-RELATED"/>
    <property type="match status" value="1"/>
</dbReference>
<dbReference type="InterPro" id="IPR050645">
    <property type="entry name" value="Histidine_acid_phosphatase"/>
</dbReference>
<organism evidence="7 8">
    <name type="scientific">Orchesella dallaii</name>
    <dbReference type="NCBI Taxonomy" id="48710"/>
    <lineage>
        <taxon>Eukaryota</taxon>
        <taxon>Metazoa</taxon>
        <taxon>Ecdysozoa</taxon>
        <taxon>Arthropoda</taxon>
        <taxon>Hexapoda</taxon>
        <taxon>Collembola</taxon>
        <taxon>Entomobryomorpha</taxon>
        <taxon>Entomobryoidea</taxon>
        <taxon>Orchesellidae</taxon>
        <taxon>Orchesellinae</taxon>
        <taxon>Orchesella</taxon>
    </lineage>
</organism>
<dbReference type="InterPro" id="IPR033379">
    <property type="entry name" value="Acid_Pase_AS"/>
</dbReference>
<keyword evidence="3" id="KW-0378">Hydrolase</keyword>
<gene>
    <name evidence="7" type="ORF">ODALV1_LOCUS9047</name>
</gene>
<comment type="catalytic activity">
    <reaction evidence="4">
        <text>3-O-[beta-D-GlcA-(1-&gt;3)-beta-D-Gal-(1-&gt;3)-beta-D-Gal-(1-&gt;4)-beta-D-2-O-P-Xyl]-L-seryl-[protein] + H2O = 3-O-(beta-D-GlcA-(1-&gt;3)-beta-D-Gal-(1-&gt;3)-beta-D-Gal-(1-&gt;4)-beta-D-Xyl)-L-seryl-[protein] + phosphate</text>
        <dbReference type="Rhea" id="RHEA:56512"/>
        <dbReference type="Rhea" id="RHEA-COMP:12573"/>
        <dbReference type="Rhea" id="RHEA-COMP:14559"/>
        <dbReference type="ChEBI" id="CHEBI:15377"/>
        <dbReference type="ChEBI" id="CHEBI:43474"/>
        <dbReference type="ChEBI" id="CHEBI:132093"/>
        <dbReference type="ChEBI" id="CHEBI:140495"/>
    </reaction>
</comment>
<dbReference type="Proteomes" id="UP001642540">
    <property type="component" value="Unassembled WGS sequence"/>
</dbReference>
<evidence type="ECO:0000256" key="6">
    <source>
        <dbReference type="ARBA" id="ARBA00041499"/>
    </source>
</evidence>
<dbReference type="InterPro" id="IPR000560">
    <property type="entry name" value="His_Pase_clade-2"/>
</dbReference>
<dbReference type="PROSITE" id="PS00616">
    <property type="entry name" value="HIS_ACID_PHOSPHAT_1"/>
    <property type="match status" value="1"/>
</dbReference>
<evidence type="ECO:0000313" key="7">
    <source>
        <dbReference type="EMBL" id="CAL8095321.1"/>
    </source>
</evidence>
<dbReference type="SUPFAM" id="SSF53254">
    <property type="entry name" value="Phosphoglycerate mutase-like"/>
    <property type="match status" value="1"/>
</dbReference>
<evidence type="ECO:0000256" key="2">
    <source>
        <dbReference type="ARBA" id="ARBA00005375"/>
    </source>
</evidence>
<evidence type="ECO:0000256" key="5">
    <source>
        <dbReference type="ARBA" id="ARBA00040357"/>
    </source>
</evidence>
<comment type="catalytic activity">
    <reaction evidence="1">
        <text>a phosphate monoester + H2O = an alcohol + phosphate</text>
        <dbReference type="Rhea" id="RHEA:15017"/>
        <dbReference type="ChEBI" id="CHEBI:15377"/>
        <dbReference type="ChEBI" id="CHEBI:30879"/>
        <dbReference type="ChEBI" id="CHEBI:43474"/>
        <dbReference type="ChEBI" id="CHEBI:67140"/>
        <dbReference type="EC" id="3.1.3.2"/>
    </reaction>
</comment>
<evidence type="ECO:0000256" key="1">
    <source>
        <dbReference type="ARBA" id="ARBA00000032"/>
    </source>
</evidence>
<dbReference type="PROSITE" id="PS00778">
    <property type="entry name" value="HIS_ACID_PHOSPHAT_2"/>
    <property type="match status" value="1"/>
</dbReference>
<comment type="caution">
    <text evidence="7">The sequence shown here is derived from an EMBL/GenBank/DDBJ whole genome shotgun (WGS) entry which is preliminary data.</text>
</comment>
<accession>A0ABP1QAA9</accession>
<comment type="similarity">
    <text evidence="2">Belongs to the histidine acid phosphatase family.</text>
</comment>
<dbReference type="Gene3D" id="3.40.50.1240">
    <property type="entry name" value="Phosphoglycerate mutase-like"/>
    <property type="match status" value="1"/>
</dbReference>